<dbReference type="Proteomes" id="UP001497472">
    <property type="component" value="Unassembled WGS sequence"/>
</dbReference>
<comment type="caution">
    <text evidence="1">The sequence shown here is derived from an EMBL/GenBank/DDBJ whole genome shotgun (WGS) entry which is preliminary data.</text>
</comment>
<protein>
    <submittedName>
        <fullName evidence="1">Uncharacterized protein</fullName>
    </submittedName>
</protein>
<reference evidence="1 2" key="1">
    <citation type="submission" date="2023-11" db="EMBL/GenBank/DDBJ databases">
        <authorList>
            <person name="Okamura Y."/>
        </authorList>
    </citation>
    <scope>NUCLEOTIDE SEQUENCE [LARGE SCALE GENOMIC DNA]</scope>
</reference>
<evidence type="ECO:0000313" key="1">
    <source>
        <dbReference type="EMBL" id="CAK1554072.1"/>
    </source>
</evidence>
<evidence type="ECO:0000313" key="2">
    <source>
        <dbReference type="Proteomes" id="UP001497472"/>
    </source>
</evidence>
<sequence>MGGKLDSRNLLVFLAVTAVNSLPIYNGFSVKFTPTVNKEEKPKTFGALFAKIPQELPRHEQEALSQAIFSNVGLLGSGCSNQIARILHSPKTVENDANNGTSWTKFINIPIIKQPIDDYKILIAAAPPSVYIDKTDNKPLLVYIVFPNDDKHDNFKIPSIYFVHEAKGHIDVHRKKLDPVIIVDHNRTVTKLKSKEIAKFVKFRSKMMNHFNSKSNK</sequence>
<keyword evidence="2" id="KW-1185">Reference proteome</keyword>
<dbReference type="AlphaFoldDB" id="A0AAV1JZ31"/>
<dbReference type="EMBL" id="CAVLEF010000265">
    <property type="protein sequence ID" value="CAK1554072.1"/>
    <property type="molecule type" value="Genomic_DNA"/>
</dbReference>
<name>A0AAV1JZ31_9NEOP</name>
<accession>A0AAV1JZ31</accession>
<organism evidence="1 2">
    <name type="scientific">Leptosia nina</name>
    <dbReference type="NCBI Taxonomy" id="320188"/>
    <lineage>
        <taxon>Eukaryota</taxon>
        <taxon>Metazoa</taxon>
        <taxon>Ecdysozoa</taxon>
        <taxon>Arthropoda</taxon>
        <taxon>Hexapoda</taxon>
        <taxon>Insecta</taxon>
        <taxon>Pterygota</taxon>
        <taxon>Neoptera</taxon>
        <taxon>Endopterygota</taxon>
        <taxon>Lepidoptera</taxon>
        <taxon>Glossata</taxon>
        <taxon>Ditrysia</taxon>
        <taxon>Papilionoidea</taxon>
        <taxon>Pieridae</taxon>
        <taxon>Pierinae</taxon>
        <taxon>Leptosia</taxon>
    </lineage>
</organism>
<gene>
    <name evidence="1" type="ORF">LNINA_LOCUS13016</name>
</gene>
<proteinExistence type="predicted"/>